<name>A0A9P7CWW9_9AGAM</name>
<organism evidence="1 2">
    <name type="scientific">Suillus placidus</name>
    <dbReference type="NCBI Taxonomy" id="48579"/>
    <lineage>
        <taxon>Eukaryota</taxon>
        <taxon>Fungi</taxon>
        <taxon>Dikarya</taxon>
        <taxon>Basidiomycota</taxon>
        <taxon>Agaricomycotina</taxon>
        <taxon>Agaricomycetes</taxon>
        <taxon>Agaricomycetidae</taxon>
        <taxon>Boletales</taxon>
        <taxon>Suillineae</taxon>
        <taxon>Suillaceae</taxon>
        <taxon>Suillus</taxon>
    </lineage>
</organism>
<reference evidence="1" key="1">
    <citation type="journal article" date="2020" name="New Phytol.">
        <title>Comparative genomics reveals dynamic genome evolution in host specialist ectomycorrhizal fungi.</title>
        <authorList>
            <person name="Lofgren L.A."/>
            <person name="Nguyen N.H."/>
            <person name="Vilgalys R."/>
            <person name="Ruytinx J."/>
            <person name="Liao H.L."/>
            <person name="Branco S."/>
            <person name="Kuo A."/>
            <person name="LaButti K."/>
            <person name="Lipzen A."/>
            <person name="Andreopoulos W."/>
            <person name="Pangilinan J."/>
            <person name="Riley R."/>
            <person name="Hundley H."/>
            <person name="Na H."/>
            <person name="Barry K."/>
            <person name="Grigoriev I.V."/>
            <person name="Stajich J.E."/>
            <person name="Kennedy P.G."/>
        </authorList>
    </citation>
    <scope>NUCLEOTIDE SEQUENCE</scope>
    <source>
        <strain evidence="1">DOB743</strain>
    </source>
</reference>
<comment type="caution">
    <text evidence="1">The sequence shown here is derived from an EMBL/GenBank/DDBJ whole genome shotgun (WGS) entry which is preliminary data.</text>
</comment>
<dbReference type="EMBL" id="JABBWD010000115">
    <property type="protein sequence ID" value="KAG1765048.1"/>
    <property type="molecule type" value="Genomic_DNA"/>
</dbReference>
<evidence type="ECO:0008006" key="3">
    <source>
        <dbReference type="Google" id="ProtNLM"/>
    </source>
</evidence>
<evidence type="ECO:0000313" key="1">
    <source>
        <dbReference type="EMBL" id="KAG1765048.1"/>
    </source>
</evidence>
<dbReference type="Proteomes" id="UP000714275">
    <property type="component" value="Unassembled WGS sequence"/>
</dbReference>
<protein>
    <recommendedName>
        <fullName evidence="3">F-box domain-containing protein</fullName>
    </recommendedName>
</protein>
<proteinExistence type="predicted"/>
<accession>A0A9P7CWW9</accession>
<dbReference type="AlphaFoldDB" id="A0A9P7CWW9"/>
<evidence type="ECO:0000313" key="2">
    <source>
        <dbReference type="Proteomes" id="UP000714275"/>
    </source>
</evidence>
<gene>
    <name evidence="1" type="ORF">EV702DRAFT_90342</name>
</gene>
<keyword evidence="2" id="KW-1185">Reference proteome</keyword>
<dbReference type="OrthoDB" id="2638042at2759"/>
<sequence length="470" mass="52554">MMGLCWEYIFTMFGRLTSNFRLAYCIPPRRRATGLVALLQSLRCRIAFHDMSLGTHNRHGLPTVHIPPELIPSILQHISPAPPSLLPRPAFIDRSWQQYRHDLRALIQFALVCRTWCTFTREIMFHTLIVPWLNESILQLCSILPKFGSYSRVMVIFTTDAGDSVRLLNRNDFCAALNGCFSSMPQMAKVEIYGTMDKIFGHSLPTEVGHFDLLSLRSLTLAGSVGHSSKSLLHALGRAAAFLETLEIMHFEAWPSGHSIPTPLGKLRSLILHCTYLSVPGVIDLLRGPDEDANSGQTLRKLVVIPSHLQSIPPDITPLLTFDSTGERLRFLMIHRLDPCRSLECCPALETFVYVSPTSSNIFPFLPRTLRRLAISAMLLSPSDRFVAYISSENARNLLHLAVALKHDADLAFTTTREPFATVTEACKDAGVSLTWVVPGILGLGLEGWDDVTELFQTVQSLPRARLKMI</sequence>